<reference evidence="2" key="2">
    <citation type="submission" date="2021-02" db="EMBL/GenBank/DDBJ databases">
        <authorList>
            <person name="Kimball J.A."/>
            <person name="Haas M.W."/>
            <person name="Macchietto M."/>
            <person name="Kono T."/>
            <person name="Duquette J."/>
            <person name="Shao M."/>
        </authorList>
    </citation>
    <scope>NUCLEOTIDE SEQUENCE</scope>
    <source>
        <tissue evidence="2">Fresh leaf tissue</tissue>
    </source>
</reference>
<name>A0A8J5RUI6_ZIZPA</name>
<organism evidence="2 3">
    <name type="scientific">Zizania palustris</name>
    <name type="common">Northern wild rice</name>
    <dbReference type="NCBI Taxonomy" id="103762"/>
    <lineage>
        <taxon>Eukaryota</taxon>
        <taxon>Viridiplantae</taxon>
        <taxon>Streptophyta</taxon>
        <taxon>Embryophyta</taxon>
        <taxon>Tracheophyta</taxon>
        <taxon>Spermatophyta</taxon>
        <taxon>Magnoliopsida</taxon>
        <taxon>Liliopsida</taxon>
        <taxon>Poales</taxon>
        <taxon>Poaceae</taxon>
        <taxon>BOP clade</taxon>
        <taxon>Oryzoideae</taxon>
        <taxon>Oryzeae</taxon>
        <taxon>Zizaniinae</taxon>
        <taxon>Zizania</taxon>
    </lineage>
</organism>
<accession>A0A8J5RUI6</accession>
<keyword evidence="1" id="KW-0472">Membrane</keyword>
<keyword evidence="1" id="KW-0812">Transmembrane</keyword>
<keyword evidence="1" id="KW-1133">Transmembrane helix</keyword>
<gene>
    <name evidence="2" type="ORF">GUJ93_ZPchr0008g13727</name>
</gene>
<dbReference type="InterPro" id="IPR004158">
    <property type="entry name" value="DUF247_pln"/>
</dbReference>
<dbReference type="PANTHER" id="PTHR31170:SF25">
    <property type="entry name" value="BNAA09G04570D PROTEIN"/>
    <property type="match status" value="1"/>
</dbReference>
<dbReference type="Proteomes" id="UP000729402">
    <property type="component" value="Unassembled WGS sequence"/>
</dbReference>
<dbReference type="Pfam" id="PF03140">
    <property type="entry name" value="DUF247"/>
    <property type="match status" value="2"/>
</dbReference>
<evidence type="ECO:0000313" key="3">
    <source>
        <dbReference type="Proteomes" id="UP000729402"/>
    </source>
</evidence>
<dbReference type="PANTHER" id="PTHR31170">
    <property type="entry name" value="BNAC04G53230D PROTEIN"/>
    <property type="match status" value="1"/>
</dbReference>
<sequence length="297" mass="34068">MQWYSGDVGGYPADMLMLDGCFIVELLLLECEDKARADNYIRIMWNSTYYDLLLVDNQIPFFVVERIFLTFRNRKENHAFKNTQLLHLVNAFFNHRKGQFSWAPANPSTDVLPAAAANYQIPGGDKSEQSKIFDVKFGGNGGMTIPRFEINFGSKILLANLFASEQIERQPCDKLGAVTSYIVLMNALINTADDVMVLQRAGILDNLLSSEKEVASFFNELGRCTMLDMREHRYSGMFDDVNKYWMSHLNFSKYLAIFRLKHLRNPWTCISLLGAILLVIFSFTSMIIAILNFLKYR</sequence>
<dbReference type="OrthoDB" id="771233at2759"/>
<dbReference type="EMBL" id="JAAALK010000290">
    <property type="protein sequence ID" value="KAG8045549.1"/>
    <property type="molecule type" value="Genomic_DNA"/>
</dbReference>
<protein>
    <submittedName>
        <fullName evidence="2">Uncharacterized protein</fullName>
    </submittedName>
</protein>
<dbReference type="AlphaFoldDB" id="A0A8J5RUI6"/>
<evidence type="ECO:0000256" key="1">
    <source>
        <dbReference type="SAM" id="Phobius"/>
    </source>
</evidence>
<proteinExistence type="predicted"/>
<keyword evidence="3" id="KW-1185">Reference proteome</keyword>
<comment type="caution">
    <text evidence="2">The sequence shown here is derived from an EMBL/GenBank/DDBJ whole genome shotgun (WGS) entry which is preliminary data.</text>
</comment>
<reference evidence="2" key="1">
    <citation type="journal article" date="2021" name="bioRxiv">
        <title>Whole Genome Assembly and Annotation of Northern Wild Rice, Zizania palustris L., Supports a Whole Genome Duplication in the Zizania Genus.</title>
        <authorList>
            <person name="Haas M."/>
            <person name="Kono T."/>
            <person name="Macchietto M."/>
            <person name="Millas R."/>
            <person name="McGilp L."/>
            <person name="Shao M."/>
            <person name="Duquette J."/>
            <person name="Hirsch C.N."/>
            <person name="Kimball J."/>
        </authorList>
    </citation>
    <scope>NUCLEOTIDE SEQUENCE</scope>
    <source>
        <tissue evidence="2">Fresh leaf tissue</tissue>
    </source>
</reference>
<evidence type="ECO:0000313" key="2">
    <source>
        <dbReference type="EMBL" id="KAG8045549.1"/>
    </source>
</evidence>
<feature type="transmembrane region" description="Helical" evidence="1">
    <location>
        <begin position="270"/>
        <end position="294"/>
    </location>
</feature>